<feature type="domain" description="DUF7730" evidence="1">
    <location>
        <begin position="52"/>
        <end position="247"/>
    </location>
</feature>
<dbReference type="InterPro" id="IPR056632">
    <property type="entry name" value="DUF7730"/>
</dbReference>
<sequence>MIHNGLSVDERMSDLHFARQGRKFNRRNTLSTEKPGGGKVKEILSHHKRTSSQHLSPLFAKLPYEIRTRIFQQALFDTGAVFIDTVPITSHRGSLHKLRVRACELELGTPPGLGDLYKVSPSHLMRKSRVDTALLRTCRLVYKETLPMLYAQTRFVFKDPRHLVAFSHSIPRTHFEHIRSIRLDFSEISKAYQSDNRTFVTPFLEPMQEFLGVVRLMRRLRSIYIVFRIAKHMRVPRSEVDILLEDMQEYQERIIGATFEQCETHLLVFFWAKLVHQRVERGLLEVEAG</sequence>
<protein>
    <recommendedName>
        <fullName evidence="1">DUF7730 domain-containing protein</fullName>
    </recommendedName>
</protein>
<comment type="caution">
    <text evidence="2">The sequence shown here is derived from an EMBL/GenBank/DDBJ whole genome shotgun (WGS) entry which is preliminary data.</text>
</comment>
<evidence type="ECO:0000313" key="2">
    <source>
        <dbReference type="EMBL" id="KAJ4356760.1"/>
    </source>
</evidence>
<accession>A0A9W8XQ33</accession>
<dbReference type="GeneID" id="80908326"/>
<organism evidence="2 3">
    <name type="scientific">Didymosphaeria variabile</name>
    <dbReference type="NCBI Taxonomy" id="1932322"/>
    <lineage>
        <taxon>Eukaryota</taxon>
        <taxon>Fungi</taxon>
        <taxon>Dikarya</taxon>
        <taxon>Ascomycota</taxon>
        <taxon>Pezizomycotina</taxon>
        <taxon>Dothideomycetes</taxon>
        <taxon>Pleosporomycetidae</taxon>
        <taxon>Pleosporales</taxon>
        <taxon>Massarineae</taxon>
        <taxon>Didymosphaeriaceae</taxon>
        <taxon>Didymosphaeria</taxon>
    </lineage>
</organism>
<proteinExistence type="predicted"/>
<name>A0A9W8XQ33_9PLEO</name>
<dbReference type="PANTHER" id="PTHR38790">
    <property type="entry name" value="2EXR DOMAIN-CONTAINING PROTEIN-RELATED"/>
    <property type="match status" value="1"/>
</dbReference>
<keyword evidence="3" id="KW-1185">Reference proteome</keyword>
<reference evidence="2" key="1">
    <citation type="submission" date="2022-10" db="EMBL/GenBank/DDBJ databases">
        <title>Tapping the CABI collections for fungal endophytes: first genome assemblies for Collariella, Neodidymelliopsis, Ascochyta clinopodiicola, Didymella pomorum, Didymosphaeria variabile, Neocosmospora piperis and Neocucurbitaria cava.</title>
        <authorList>
            <person name="Hill R."/>
        </authorList>
    </citation>
    <scope>NUCLEOTIDE SEQUENCE</scope>
    <source>
        <strain evidence="2">IMI 356815</strain>
    </source>
</reference>
<evidence type="ECO:0000313" key="3">
    <source>
        <dbReference type="Proteomes" id="UP001140513"/>
    </source>
</evidence>
<dbReference type="Proteomes" id="UP001140513">
    <property type="component" value="Unassembled WGS sequence"/>
</dbReference>
<dbReference type="OrthoDB" id="3801532at2759"/>
<dbReference type="RefSeq" id="XP_056073886.1">
    <property type="nucleotide sequence ID" value="XM_056213578.1"/>
</dbReference>
<dbReference type="EMBL" id="JAPEUX010000003">
    <property type="protein sequence ID" value="KAJ4356760.1"/>
    <property type="molecule type" value="Genomic_DNA"/>
</dbReference>
<dbReference type="Pfam" id="PF24864">
    <property type="entry name" value="DUF7730"/>
    <property type="match status" value="1"/>
</dbReference>
<evidence type="ECO:0000259" key="1">
    <source>
        <dbReference type="Pfam" id="PF24864"/>
    </source>
</evidence>
<gene>
    <name evidence="2" type="ORF">N0V89_004796</name>
</gene>
<dbReference type="AlphaFoldDB" id="A0A9W8XQ33"/>